<feature type="compositionally biased region" description="Low complexity" evidence="1">
    <location>
        <begin position="431"/>
        <end position="442"/>
    </location>
</feature>
<feature type="compositionally biased region" description="Low complexity" evidence="1">
    <location>
        <begin position="392"/>
        <end position="415"/>
    </location>
</feature>
<feature type="compositionally biased region" description="Low complexity" evidence="1">
    <location>
        <begin position="234"/>
        <end position="245"/>
    </location>
</feature>
<dbReference type="Proteomes" id="UP000245946">
    <property type="component" value="Unassembled WGS sequence"/>
</dbReference>
<dbReference type="InterPro" id="IPR000300">
    <property type="entry name" value="IPPc"/>
</dbReference>
<dbReference type="InterPro" id="IPR046985">
    <property type="entry name" value="IP5"/>
</dbReference>
<dbReference type="InterPro" id="IPR036691">
    <property type="entry name" value="Endo/exonu/phosph_ase_sf"/>
</dbReference>
<evidence type="ECO:0000259" key="2">
    <source>
        <dbReference type="SMART" id="SM00128"/>
    </source>
</evidence>
<dbReference type="SUPFAM" id="SSF50978">
    <property type="entry name" value="WD40 repeat-like"/>
    <property type="match status" value="1"/>
</dbReference>
<dbReference type="GO" id="GO:0046856">
    <property type="term" value="P:phosphatidylinositol dephosphorylation"/>
    <property type="evidence" value="ECO:0007669"/>
    <property type="project" value="InterPro"/>
</dbReference>
<gene>
    <name evidence="3" type="ORF">FA09DRAFT_329877</name>
</gene>
<dbReference type="AlphaFoldDB" id="A0A316Z920"/>
<accession>A0A316Z920</accession>
<dbReference type="RefSeq" id="XP_025598559.1">
    <property type="nucleotide sequence ID" value="XM_025742369.1"/>
</dbReference>
<feature type="compositionally biased region" description="Low complexity" evidence="1">
    <location>
        <begin position="352"/>
        <end position="384"/>
    </location>
</feature>
<dbReference type="EMBL" id="KZ819292">
    <property type="protein sequence ID" value="PWN98280.1"/>
    <property type="molecule type" value="Genomic_DNA"/>
</dbReference>
<feature type="compositionally biased region" description="Low complexity" evidence="1">
    <location>
        <begin position="186"/>
        <end position="224"/>
    </location>
</feature>
<sequence>MVPPRDPSPSASGSSPPAGVSSLRARFEALGSAAPRSSAFPSATHASHASSSQHAARVSSSSSATAHASAGTGGSHAPMLSPSLSISSASSRSAPRGPRAPSPLLSPAAPFSASPASSAAPVARQAPGQAADQARRSPLPSPSYLSSHSQSQGQSYASSSREPSPALSSARTSSPHSTQRAPAPSPAAAAAPASRDWRTAPAPAASSSPSVSAASAPASSALAAVPPPPPTRPSMPARTAPQEVSAATLAGVRAALAWADSGGSGGANGTSGVESGSRAAVGGAGAVAIPASSAPMTAEQRILAAAAAPAVPARPRLEVEGMAASASSAPSALEAAPAASIYRALPPPPSHPSSATASSSKSSSHSHSLLHPHLPSGVSHLLPPSLRPSGGATLSRSAPPTAAASPSRSASSSASSDEEEDEEEDLPPAPHSADASPSSLPMDLPPLPPPPSSRARLAAHLSLSSPARHTGAASVFASSLPDASHSNRRAPEIKSSSTRIKHLSLSAQRGTTLLVAQHGHAGVRLLRAGVPEGRMTLCEPGVACALLLMQNEAWVALKDGTLAALGLKEETMLRRVGLHGEAVRKMWSTNKGVVVIDEGGKISVWPSSGAEPTLDVPRITQRVPLDRLSLPLLIGHQLWICSADAGRTIGAAALGGKSAGVRIRMYNPLEENMPFNATSRPCFLPTEMAAGVGAVVGGTTVVGKDEAWLAHESGHISIWSRTTHTCLAVQRVLSHSICAILGVHKTLWLGSRDGSIHVLDVYAPSPFRVLKRWNSGEPVLHLNIDASRLAQNELVVLASGPEGIRAYDGLLHVDWIERNLCKPSMQARYSTQRELQVFAVTYNVDAAAPSAFETPSSVGWLHDMLVAAGKPDVIVFGFQELIDLSDHRLGAKSLLLGKRAKTAPDLAARISSQYAAWAARTTAAVRAAFAEHYEVLPGSPIFLVGLWQMVFVRGEEVGKVRHAAAATVKTGFKGRTGNKGATITRFSIDDTSFAFANCHLAAGQSKVKQRVADVADIMEATPFDGALSDVDVFVNGGDGAMLLDHSVVLFSGDLNYRISDSRSSVISHVDSGRLDALLTKDQLLRELRANPAFRLRGFREAHIGFAPTYKYDRGTSDWDSSTKARAPAWCDRILWYEREKEDVRCVEYRRYEPDVSDHRPVSARFITHVRKVEPSRRRVVKADLETQWETLSQQRASETAEHYLHHF</sequence>
<evidence type="ECO:0000313" key="4">
    <source>
        <dbReference type="Proteomes" id="UP000245946"/>
    </source>
</evidence>
<dbReference type="STRING" id="58919.A0A316Z920"/>
<feature type="compositionally biased region" description="Pro residues" evidence="1">
    <location>
        <begin position="443"/>
        <end position="452"/>
    </location>
</feature>
<feature type="region of interest" description="Disordered" evidence="1">
    <location>
        <begin position="478"/>
        <end position="498"/>
    </location>
</feature>
<evidence type="ECO:0000313" key="3">
    <source>
        <dbReference type="EMBL" id="PWN98280.1"/>
    </source>
</evidence>
<name>A0A316Z920_9BASI</name>
<evidence type="ECO:0000256" key="1">
    <source>
        <dbReference type="SAM" id="MobiDB-lite"/>
    </source>
</evidence>
<feature type="compositionally biased region" description="Low complexity" evidence="1">
    <location>
        <begin position="142"/>
        <end position="171"/>
    </location>
</feature>
<dbReference type="Pfam" id="PF22669">
    <property type="entry name" value="Exo_endo_phos2"/>
    <property type="match status" value="1"/>
</dbReference>
<feature type="region of interest" description="Disordered" evidence="1">
    <location>
        <begin position="1"/>
        <end position="245"/>
    </location>
</feature>
<dbReference type="PANTHER" id="PTHR11200">
    <property type="entry name" value="INOSITOL 5-PHOSPHATASE"/>
    <property type="match status" value="1"/>
</dbReference>
<feature type="compositionally biased region" description="Acidic residues" evidence="1">
    <location>
        <begin position="416"/>
        <end position="426"/>
    </location>
</feature>
<dbReference type="SMART" id="SM00128">
    <property type="entry name" value="IPPc"/>
    <property type="match status" value="1"/>
</dbReference>
<dbReference type="PANTHER" id="PTHR11200:SF240">
    <property type="entry name" value="INOSITOL POLYPHOSPHATE 5-PHOSPHATASE C9G1.10C-RELATED"/>
    <property type="match status" value="1"/>
</dbReference>
<proteinExistence type="predicted"/>
<dbReference type="Gene3D" id="3.60.10.10">
    <property type="entry name" value="Endonuclease/exonuclease/phosphatase"/>
    <property type="match status" value="1"/>
</dbReference>
<feature type="region of interest" description="Disordered" evidence="1">
    <location>
        <begin position="259"/>
        <end position="281"/>
    </location>
</feature>
<feature type="region of interest" description="Disordered" evidence="1">
    <location>
        <begin position="340"/>
        <end position="455"/>
    </location>
</feature>
<reference evidence="3 4" key="1">
    <citation type="journal article" date="2018" name="Mol. Biol. Evol.">
        <title>Broad Genomic Sampling Reveals a Smut Pathogenic Ancestry of the Fungal Clade Ustilaginomycotina.</title>
        <authorList>
            <person name="Kijpornyongpan T."/>
            <person name="Mondo S.J."/>
            <person name="Barry K."/>
            <person name="Sandor L."/>
            <person name="Lee J."/>
            <person name="Lipzen A."/>
            <person name="Pangilinan J."/>
            <person name="LaButti K."/>
            <person name="Hainaut M."/>
            <person name="Henrissat B."/>
            <person name="Grigoriev I.V."/>
            <person name="Spatafora J.W."/>
            <person name="Aime M.C."/>
        </authorList>
    </citation>
    <scope>NUCLEOTIDE SEQUENCE [LARGE SCALE GENOMIC DNA]</scope>
    <source>
        <strain evidence="3 4">MCA 4186</strain>
    </source>
</reference>
<keyword evidence="4" id="KW-1185">Reference proteome</keyword>
<dbReference type="GO" id="GO:0004439">
    <property type="term" value="F:phosphatidylinositol-4,5-bisphosphate 5-phosphatase activity"/>
    <property type="evidence" value="ECO:0007669"/>
    <property type="project" value="TreeGrafter"/>
</dbReference>
<dbReference type="GeneID" id="37269913"/>
<dbReference type="InterPro" id="IPR036322">
    <property type="entry name" value="WD40_repeat_dom_sf"/>
</dbReference>
<feature type="compositionally biased region" description="Low complexity" evidence="1">
    <location>
        <begin position="32"/>
        <end position="127"/>
    </location>
</feature>
<protein>
    <submittedName>
        <fullName evidence="3">DNase I-like protein</fullName>
    </submittedName>
</protein>
<feature type="compositionally biased region" description="Low complexity" evidence="1">
    <location>
        <begin position="270"/>
        <end position="281"/>
    </location>
</feature>
<feature type="compositionally biased region" description="Low complexity" evidence="1">
    <location>
        <begin position="8"/>
        <end position="22"/>
    </location>
</feature>
<dbReference type="SUPFAM" id="SSF56219">
    <property type="entry name" value="DNase I-like"/>
    <property type="match status" value="1"/>
</dbReference>
<dbReference type="OrthoDB" id="2248459at2759"/>
<organism evidence="3 4">
    <name type="scientific">Tilletiopsis washingtonensis</name>
    <dbReference type="NCBI Taxonomy" id="58919"/>
    <lineage>
        <taxon>Eukaryota</taxon>
        <taxon>Fungi</taxon>
        <taxon>Dikarya</taxon>
        <taxon>Basidiomycota</taxon>
        <taxon>Ustilaginomycotina</taxon>
        <taxon>Exobasidiomycetes</taxon>
        <taxon>Entylomatales</taxon>
        <taxon>Entylomatales incertae sedis</taxon>
        <taxon>Tilletiopsis</taxon>
    </lineage>
</organism>
<feature type="domain" description="Inositol polyphosphate-related phosphatase" evidence="2">
    <location>
        <begin position="833"/>
        <end position="1173"/>
    </location>
</feature>